<organism evidence="1 2">
    <name type="scientific">Eumeta variegata</name>
    <name type="common">Bagworm moth</name>
    <name type="synonym">Eumeta japonica</name>
    <dbReference type="NCBI Taxonomy" id="151549"/>
    <lineage>
        <taxon>Eukaryota</taxon>
        <taxon>Metazoa</taxon>
        <taxon>Ecdysozoa</taxon>
        <taxon>Arthropoda</taxon>
        <taxon>Hexapoda</taxon>
        <taxon>Insecta</taxon>
        <taxon>Pterygota</taxon>
        <taxon>Neoptera</taxon>
        <taxon>Endopterygota</taxon>
        <taxon>Lepidoptera</taxon>
        <taxon>Glossata</taxon>
        <taxon>Ditrysia</taxon>
        <taxon>Tineoidea</taxon>
        <taxon>Psychidae</taxon>
        <taxon>Oiketicinae</taxon>
        <taxon>Eumeta</taxon>
    </lineage>
</organism>
<sequence>MIDSCQTGDQKLTRRGVAAIRHRQASDADEIRRQDNSTICLFGTYGRRDAIRQLSCRTVYYRVHVPFVGEAKSADVAKRPYIDRESNGRRETPRCSYGVAFISR</sequence>
<evidence type="ECO:0000313" key="2">
    <source>
        <dbReference type="Proteomes" id="UP000299102"/>
    </source>
</evidence>
<proteinExistence type="predicted"/>
<dbReference type="AlphaFoldDB" id="A0A4C1TQD5"/>
<dbReference type="Proteomes" id="UP000299102">
    <property type="component" value="Unassembled WGS sequence"/>
</dbReference>
<accession>A0A4C1TQD5</accession>
<comment type="caution">
    <text evidence="1">The sequence shown here is derived from an EMBL/GenBank/DDBJ whole genome shotgun (WGS) entry which is preliminary data.</text>
</comment>
<dbReference type="EMBL" id="BGZK01000077">
    <property type="protein sequence ID" value="GBP16195.1"/>
    <property type="molecule type" value="Genomic_DNA"/>
</dbReference>
<reference evidence="1 2" key="1">
    <citation type="journal article" date="2019" name="Commun. Biol.">
        <title>The bagworm genome reveals a unique fibroin gene that provides high tensile strength.</title>
        <authorList>
            <person name="Kono N."/>
            <person name="Nakamura H."/>
            <person name="Ohtoshi R."/>
            <person name="Tomita M."/>
            <person name="Numata K."/>
            <person name="Arakawa K."/>
        </authorList>
    </citation>
    <scope>NUCLEOTIDE SEQUENCE [LARGE SCALE GENOMIC DNA]</scope>
</reference>
<evidence type="ECO:0000313" key="1">
    <source>
        <dbReference type="EMBL" id="GBP16195.1"/>
    </source>
</evidence>
<gene>
    <name evidence="1" type="ORF">EVAR_9908_1</name>
</gene>
<keyword evidence="2" id="KW-1185">Reference proteome</keyword>
<name>A0A4C1TQD5_EUMVA</name>
<protein>
    <submittedName>
        <fullName evidence="1">Uncharacterized protein</fullName>
    </submittedName>
</protein>